<keyword evidence="3" id="KW-1185">Reference proteome</keyword>
<feature type="compositionally biased region" description="Polar residues" evidence="1">
    <location>
        <begin position="31"/>
        <end position="44"/>
    </location>
</feature>
<dbReference type="AlphaFoldDB" id="A0AAX4J8Z7"/>
<dbReference type="EMBL" id="CP142726">
    <property type="protein sequence ID" value="WUR02396.1"/>
    <property type="molecule type" value="Genomic_DNA"/>
</dbReference>
<evidence type="ECO:0000313" key="2">
    <source>
        <dbReference type="EMBL" id="WUR02396.1"/>
    </source>
</evidence>
<evidence type="ECO:0000256" key="1">
    <source>
        <dbReference type="SAM" id="MobiDB-lite"/>
    </source>
</evidence>
<dbReference type="RefSeq" id="XP_065328541.1">
    <property type="nucleotide sequence ID" value="XM_065472469.1"/>
</dbReference>
<reference evidence="2" key="1">
    <citation type="journal article" date="2024" name="BMC Genomics">
        <title>Functional annotation of a divergent genome using sequence and structure-based similarity.</title>
        <authorList>
            <person name="Svedberg D."/>
            <person name="Winiger R.R."/>
            <person name="Berg A."/>
            <person name="Sharma H."/>
            <person name="Tellgren-Roth C."/>
            <person name="Debrunner-Vossbrinck B.A."/>
            <person name="Vossbrinck C.R."/>
            <person name="Barandun J."/>
        </authorList>
    </citation>
    <scope>NUCLEOTIDE SEQUENCE</scope>
    <source>
        <strain evidence="2">Illinois isolate</strain>
    </source>
</reference>
<accession>A0AAX4J8Z7</accession>
<feature type="region of interest" description="Disordered" evidence="1">
    <location>
        <begin position="25"/>
        <end position="44"/>
    </location>
</feature>
<protein>
    <submittedName>
        <fullName evidence="2">Uncharacterized protein</fullName>
    </submittedName>
</protein>
<gene>
    <name evidence="2" type="ORF">VNE69_01333</name>
</gene>
<sequence>MDVRQIMEICLNALASGSFSINDGSEKFDPSENQSTREGASASTSIQKEKLNYTVDITYSHKYNNQKKMIFSKLVDDCFLKDSAKDEYLYSDRDGARGFEYNIKLTKVKDKKLPGNECEGLAEKGNEFAFLDEEIEYTIKKDNLNETMLNGKSVFVDIANSPKFNYLVLPLYLSPYTIYYNSGSVIFKQETNVIFGLFGDLLVENFLNLNQKDNNIVMKFIKEFCAMSQSTFNSKYNDKTFLLANQNLPIYKKVFETLKNFKAEKKMIPSIFVERVLETLNFSMADLKLSKYYTDNAYTRERLRRFDPSRKDSFTNAVGLGIITDILNLLKLCRNPEHKFNFYEAMSIIDMQVKMKAFVKVNIEFEEAEQVEDKDVEIMCNCKTLLPGFNFNKSVDEIQLSFMIEDVQKCRCFIEKILISILKNDKLYETDWIKVDTEEKLPRDFKD</sequence>
<proteinExistence type="predicted"/>
<organism evidence="2 3">
    <name type="scientific">Vairimorpha necatrix</name>
    <dbReference type="NCBI Taxonomy" id="6039"/>
    <lineage>
        <taxon>Eukaryota</taxon>
        <taxon>Fungi</taxon>
        <taxon>Fungi incertae sedis</taxon>
        <taxon>Microsporidia</taxon>
        <taxon>Nosematidae</taxon>
        <taxon>Vairimorpha</taxon>
    </lineage>
</organism>
<name>A0AAX4J8Z7_9MICR</name>
<dbReference type="GeneID" id="90540197"/>
<dbReference type="Proteomes" id="UP001334084">
    <property type="component" value="Chromosome 1"/>
</dbReference>
<evidence type="ECO:0000313" key="3">
    <source>
        <dbReference type="Proteomes" id="UP001334084"/>
    </source>
</evidence>
<dbReference type="KEGG" id="vnx:VNE69_01333"/>